<dbReference type="CDD" id="cd13585">
    <property type="entry name" value="PBP2_TMBP_like"/>
    <property type="match status" value="1"/>
</dbReference>
<keyword evidence="3" id="KW-1185">Reference proteome</keyword>
<evidence type="ECO:0000313" key="2">
    <source>
        <dbReference type="EMBL" id="MVB10033.1"/>
    </source>
</evidence>
<dbReference type="OrthoDB" id="9795467at2"/>
<evidence type="ECO:0000256" key="1">
    <source>
        <dbReference type="SAM" id="SignalP"/>
    </source>
</evidence>
<dbReference type="Pfam" id="PF13416">
    <property type="entry name" value="SBP_bac_8"/>
    <property type="match status" value="1"/>
</dbReference>
<evidence type="ECO:0000313" key="3">
    <source>
        <dbReference type="Proteomes" id="UP000469440"/>
    </source>
</evidence>
<gene>
    <name evidence="2" type="primary">yesO_1</name>
    <name evidence="2" type="ORF">CAFE_07040</name>
</gene>
<organism evidence="2 3">
    <name type="scientific">Caproicibacter fermentans</name>
    <dbReference type="NCBI Taxonomy" id="2576756"/>
    <lineage>
        <taxon>Bacteria</taxon>
        <taxon>Bacillati</taxon>
        <taxon>Bacillota</taxon>
        <taxon>Clostridia</taxon>
        <taxon>Eubacteriales</taxon>
        <taxon>Acutalibacteraceae</taxon>
        <taxon>Caproicibacter</taxon>
    </lineage>
</organism>
<keyword evidence="1" id="KW-0732">Signal</keyword>
<proteinExistence type="predicted"/>
<dbReference type="Gene3D" id="3.40.190.10">
    <property type="entry name" value="Periplasmic binding protein-like II"/>
    <property type="match status" value="1"/>
</dbReference>
<dbReference type="PANTHER" id="PTHR43649:SF12">
    <property type="entry name" value="DIACETYLCHITOBIOSE BINDING PROTEIN DASA"/>
    <property type="match status" value="1"/>
</dbReference>
<dbReference type="RefSeq" id="WP_156989791.1">
    <property type="nucleotide sequence ID" value="NZ_VWXL01000014.1"/>
</dbReference>
<name>A0A6N8HXC2_9FIRM</name>
<accession>A0A6N8HXC2</accession>
<sequence>MRVSKRILAAILALGIVGSALSGCAGSSPASSAAAGKTSSGSDSAPVTVEWWTISMQPTFTDLFNGLIKDYEAEHKNVTIKWVDLPYESIQQKLITASAGGKSPDVVNLNTQMTLALVAKNAIVDLEKEATTEQKGIYIKSLYDSARVGDSVYAFPWYAAPCVMIYNKALFEKAGVTSVPKTYEEADKLAKTMKDKTGAYLYMPEEFNHALFLDGVPMLSEDKKTAAFNNDRTLSKIAELKDMTSKGLLPKTGWGDWDTSIKLFETGKLAVINSSGETINRIKDEAPNIYKTTAIANAMVGKSGFVYDALMNMVVPAASKNHKAAIDFANYITNDKCQLALCKACAVSPSTIKAAADPFFSSDTSTLEGQVRDISAKTLADSKDICLGIPNQDNFQNAINKIYEACVQGGTDPKKSIQDAEESANRILAENQ</sequence>
<protein>
    <submittedName>
        <fullName evidence="2">Putative ABC transporter substrate-binding protein YesO</fullName>
    </submittedName>
</protein>
<dbReference type="InterPro" id="IPR050490">
    <property type="entry name" value="Bact_solute-bd_prot1"/>
</dbReference>
<feature type="signal peptide" evidence="1">
    <location>
        <begin position="1"/>
        <end position="22"/>
    </location>
</feature>
<dbReference type="InterPro" id="IPR006059">
    <property type="entry name" value="SBP"/>
</dbReference>
<dbReference type="EMBL" id="VWXL01000014">
    <property type="protein sequence ID" value="MVB10033.1"/>
    <property type="molecule type" value="Genomic_DNA"/>
</dbReference>
<dbReference type="AlphaFoldDB" id="A0A6N8HXC2"/>
<feature type="chain" id="PRO_5038819215" evidence="1">
    <location>
        <begin position="23"/>
        <end position="432"/>
    </location>
</feature>
<comment type="caution">
    <text evidence="2">The sequence shown here is derived from an EMBL/GenBank/DDBJ whole genome shotgun (WGS) entry which is preliminary data.</text>
</comment>
<dbReference type="PANTHER" id="PTHR43649">
    <property type="entry name" value="ARABINOSE-BINDING PROTEIN-RELATED"/>
    <property type="match status" value="1"/>
</dbReference>
<dbReference type="SUPFAM" id="SSF53850">
    <property type="entry name" value="Periplasmic binding protein-like II"/>
    <property type="match status" value="1"/>
</dbReference>
<dbReference type="PROSITE" id="PS51257">
    <property type="entry name" value="PROKAR_LIPOPROTEIN"/>
    <property type="match status" value="1"/>
</dbReference>
<reference evidence="2 3" key="1">
    <citation type="submission" date="2019-09" db="EMBL/GenBank/DDBJ databases">
        <title>Genome sequence of Clostridium sp. EA1.</title>
        <authorList>
            <person name="Poehlein A."/>
            <person name="Bengelsdorf F.R."/>
            <person name="Daniel R."/>
        </authorList>
    </citation>
    <scope>NUCLEOTIDE SEQUENCE [LARGE SCALE GENOMIC DNA]</scope>
    <source>
        <strain evidence="2 3">EA1</strain>
    </source>
</reference>
<dbReference type="Proteomes" id="UP000469440">
    <property type="component" value="Unassembled WGS sequence"/>
</dbReference>